<protein>
    <submittedName>
        <fullName evidence="2">Uncharacterized protein</fullName>
    </submittedName>
</protein>
<dbReference type="EMBL" id="OZ034835">
    <property type="protein sequence ID" value="CAL1677213.1"/>
    <property type="molecule type" value="Genomic_DNA"/>
</dbReference>
<evidence type="ECO:0000256" key="1">
    <source>
        <dbReference type="SAM" id="MobiDB-lite"/>
    </source>
</evidence>
<reference evidence="2" key="1">
    <citation type="submission" date="2024-04" db="EMBL/GenBank/DDBJ databases">
        <authorList>
            <consortium name="Molecular Ecology Group"/>
        </authorList>
    </citation>
    <scope>NUCLEOTIDE SEQUENCE</scope>
</reference>
<proteinExistence type="predicted"/>
<evidence type="ECO:0000313" key="2">
    <source>
        <dbReference type="EMBL" id="CAL1677213.1"/>
    </source>
</evidence>
<gene>
    <name evidence="2" type="ORF">LPLAT_LOCUS3266</name>
</gene>
<accession>A0AAV2NBC2</accession>
<evidence type="ECO:0000313" key="3">
    <source>
        <dbReference type="Proteomes" id="UP001497644"/>
    </source>
</evidence>
<organism evidence="2 3">
    <name type="scientific">Lasius platythorax</name>
    <dbReference type="NCBI Taxonomy" id="488582"/>
    <lineage>
        <taxon>Eukaryota</taxon>
        <taxon>Metazoa</taxon>
        <taxon>Ecdysozoa</taxon>
        <taxon>Arthropoda</taxon>
        <taxon>Hexapoda</taxon>
        <taxon>Insecta</taxon>
        <taxon>Pterygota</taxon>
        <taxon>Neoptera</taxon>
        <taxon>Endopterygota</taxon>
        <taxon>Hymenoptera</taxon>
        <taxon>Apocrita</taxon>
        <taxon>Aculeata</taxon>
        <taxon>Formicoidea</taxon>
        <taxon>Formicidae</taxon>
        <taxon>Formicinae</taxon>
        <taxon>Lasius</taxon>
        <taxon>Lasius</taxon>
    </lineage>
</organism>
<keyword evidence="3" id="KW-1185">Reference proteome</keyword>
<name>A0AAV2NBC2_9HYME</name>
<feature type="region of interest" description="Disordered" evidence="1">
    <location>
        <begin position="97"/>
        <end position="116"/>
    </location>
</feature>
<sequence>MRNPSSEKKRDNRWWDTVYTREQKAHRHTEYIGHTPKTFARDEAWRGRRRNGVVYTYLACKHSRGLPEEQQVPTDTTTEKVAWLYTSPVHRIHTRKVGGASEPNISSILRRNKKPP</sequence>
<dbReference type="AlphaFoldDB" id="A0AAV2NBC2"/>
<dbReference type="Proteomes" id="UP001497644">
    <property type="component" value="Chromosome 12"/>
</dbReference>